<feature type="compositionally biased region" description="Basic residues" evidence="1">
    <location>
        <begin position="46"/>
        <end position="55"/>
    </location>
</feature>
<feature type="compositionally biased region" description="Low complexity" evidence="1">
    <location>
        <begin position="88"/>
        <end position="116"/>
    </location>
</feature>
<gene>
    <name evidence="2" type="ORF">CB5_LOCUS12005</name>
</gene>
<organism evidence="2">
    <name type="scientific">Ananas comosus var. bracteatus</name>
    <name type="common">red pineapple</name>
    <dbReference type="NCBI Taxonomy" id="296719"/>
    <lineage>
        <taxon>Eukaryota</taxon>
        <taxon>Viridiplantae</taxon>
        <taxon>Streptophyta</taxon>
        <taxon>Embryophyta</taxon>
        <taxon>Tracheophyta</taxon>
        <taxon>Spermatophyta</taxon>
        <taxon>Magnoliopsida</taxon>
        <taxon>Liliopsida</taxon>
        <taxon>Poales</taxon>
        <taxon>Bromeliaceae</taxon>
        <taxon>Bromelioideae</taxon>
        <taxon>Ananas</taxon>
    </lineage>
</organism>
<evidence type="ECO:0000256" key="1">
    <source>
        <dbReference type="SAM" id="MobiDB-lite"/>
    </source>
</evidence>
<reference evidence="2" key="1">
    <citation type="submission" date="2020-07" db="EMBL/GenBank/DDBJ databases">
        <authorList>
            <person name="Lin J."/>
        </authorList>
    </citation>
    <scope>NUCLEOTIDE SEQUENCE</scope>
</reference>
<protein>
    <submittedName>
        <fullName evidence="2">Uncharacterized protein</fullName>
    </submittedName>
</protein>
<sequence length="152" mass="16543">MALSSLLNPNLFLVPSSLSPLHSPSTRSLAITCGPATTAAPPARPHPQHRGHPRRPGPQARRPLRRRRRPLPGRRRRRRPRRLLKPDLLAALAELQRQAGGASPSSSSPPRAASPGFDPRVEEIGGGEAAGEVERDFDEWYEGGIITETLPV</sequence>
<name>A0A6V7PDJ5_ANACO</name>
<feature type="region of interest" description="Disordered" evidence="1">
    <location>
        <begin position="15"/>
        <end position="137"/>
    </location>
</feature>
<proteinExistence type="predicted"/>
<evidence type="ECO:0000313" key="2">
    <source>
        <dbReference type="EMBL" id="CAD1828794.1"/>
    </source>
</evidence>
<dbReference type="AlphaFoldDB" id="A0A6V7PDJ5"/>
<accession>A0A6V7PDJ5</accession>
<feature type="compositionally biased region" description="Basic residues" evidence="1">
    <location>
        <begin position="62"/>
        <end position="83"/>
    </location>
</feature>
<dbReference type="EMBL" id="LR862147">
    <property type="protein sequence ID" value="CAD1828794.1"/>
    <property type="molecule type" value="Genomic_DNA"/>
</dbReference>
<feature type="compositionally biased region" description="Low complexity" evidence="1">
    <location>
        <begin position="15"/>
        <end position="29"/>
    </location>
</feature>